<dbReference type="CDD" id="cd16393">
    <property type="entry name" value="SPO0J_N"/>
    <property type="match status" value="1"/>
</dbReference>
<dbReference type="RefSeq" id="WP_199567988.1">
    <property type="nucleotide sequence ID" value="NZ_JAENBP010000006.1"/>
</dbReference>
<proteinExistence type="inferred from homology"/>
<dbReference type="InterPro" id="IPR057240">
    <property type="entry name" value="ParB_dimer_C"/>
</dbReference>
<accession>A0A934UDT2</accession>
<comment type="subcellular location">
    <subcellularLocation>
        <location evidence="1">Cytoplasm</location>
        <location evidence="1">Nucleoid</location>
    </subcellularLocation>
</comment>
<keyword evidence="7" id="KW-1185">Reference proteome</keyword>
<dbReference type="PANTHER" id="PTHR33375:SF1">
    <property type="entry name" value="CHROMOSOME-PARTITIONING PROTEIN PARB-RELATED"/>
    <property type="match status" value="1"/>
</dbReference>
<comment type="caution">
    <text evidence="6">The sequence shown here is derived from an EMBL/GenBank/DDBJ whole genome shotgun (WGS) entry which is preliminary data.</text>
</comment>
<gene>
    <name evidence="6" type="ORF">JHK64_05415</name>
</gene>
<dbReference type="Proteomes" id="UP000644875">
    <property type="component" value="Unassembled WGS sequence"/>
</dbReference>
<keyword evidence="3" id="KW-0159">Chromosome partition</keyword>
<dbReference type="Gene3D" id="1.10.10.2830">
    <property type="match status" value="1"/>
</dbReference>
<dbReference type="InterPro" id="IPR036086">
    <property type="entry name" value="ParB/Sulfiredoxin_sf"/>
</dbReference>
<feature type="domain" description="ParB-like N-terminal" evidence="5">
    <location>
        <begin position="6"/>
        <end position="96"/>
    </location>
</feature>
<protein>
    <submittedName>
        <fullName evidence="6">ParB/RepB/Spo0J family partition protein</fullName>
    </submittedName>
</protein>
<keyword evidence="4" id="KW-0238">DNA-binding</keyword>
<dbReference type="Pfam" id="PF17762">
    <property type="entry name" value="HTH_ParB"/>
    <property type="match status" value="1"/>
</dbReference>
<dbReference type="GO" id="GO:0045881">
    <property type="term" value="P:positive regulation of sporulation resulting in formation of a cellular spore"/>
    <property type="evidence" value="ECO:0007669"/>
    <property type="project" value="TreeGrafter"/>
</dbReference>
<evidence type="ECO:0000256" key="1">
    <source>
        <dbReference type="ARBA" id="ARBA00004453"/>
    </source>
</evidence>
<dbReference type="FunFam" id="1.10.10.2830:FF:000001">
    <property type="entry name" value="Chromosome partitioning protein ParB"/>
    <property type="match status" value="1"/>
</dbReference>
<dbReference type="InterPro" id="IPR041468">
    <property type="entry name" value="HTH_ParB/Spo0J"/>
</dbReference>
<evidence type="ECO:0000259" key="5">
    <source>
        <dbReference type="SMART" id="SM00470"/>
    </source>
</evidence>
<dbReference type="GO" id="GO:0003677">
    <property type="term" value="F:DNA binding"/>
    <property type="evidence" value="ECO:0007669"/>
    <property type="project" value="UniProtKB-KW"/>
</dbReference>
<evidence type="ECO:0000256" key="3">
    <source>
        <dbReference type="ARBA" id="ARBA00022829"/>
    </source>
</evidence>
<dbReference type="SUPFAM" id="SSF110849">
    <property type="entry name" value="ParB/Sulfiredoxin"/>
    <property type="match status" value="1"/>
</dbReference>
<dbReference type="InterPro" id="IPR004437">
    <property type="entry name" value="ParB/RepB/Spo0J"/>
</dbReference>
<dbReference type="PANTHER" id="PTHR33375">
    <property type="entry name" value="CHROMOSOME-PARTITIONING PROTEIN PARB-RELATED"/>
    <property type="match status" value="1"/>
</dbReference>
<dbReference type="Gene3D" id="3.90.1530.30">
    <property type="match status" value="1"/>
</dbReference>
<evidence type="ECO:0000256" key="4">
    <source>
        <dbReference type="ARBA" id="ARBA00023125"/>
    </source>
</evidence>
<dbReference type="NCBIfam" id="TIGR00180">
    <property type="entry name" value="parB_part"/>
    <property type="match status" value="1"/>
</dbReference>
<dbReference type="SMART" id="SM00470">
    <property type="entry name" value="ParB"/>
    <property type="match status" value="1"/>
</dbReference>
<evidence type="ECO:0000256" key="2">
    <source>
        <dbReference type="ARBA" id="ARBA00006295"/>
    </source>
</evidence>
<name>A0A934UDT2_9STRE</name>
<dbReference type="FunFam" id="3.90.1530.30:FF:000001">
    <property type="entry name" value="Chromosome partitioning protein ParB"/>
    <property type="match status" value="1"/>
</dbReference>
<reference evidence="6 7" key="1">
    <citation type="journal article" date="2021" name="Int. J. Syst. Evol. Microbiol.">
        <title>Streptococcus vicugnae sp. nov., isolated from faeces of alpacas (Vicugna pacos) and cattle (Bos taurus), Streptococcus zalophi sp. nov., and Streptococcus pacificus sp. nov., isolated from respiratory tract of California sea lions (Zalophus californianus).</title>
        <authorList>
            <person name="Volokhov D.V."/>
            <person name="Zagorodnyaya T.A."/>
            <person name="Shen Z."/>
            <person name="Blom J."/>
            <person name="Furtak V.A."/>
            <person name="Eisenberg T."/>
            <person name="Fan P."/>
            <person name="Jeong K.C."/>
            <person name="Gao Y."/>
            <person name="Zhang S."/>
            <person name="Amselle M."/>
        </authorList>
    </citation>
    <scope>NUCLEOTIDE SEQUENCE [LARGE SCALE GENOMIC DNA]</scope>
    <source>
        <strain evidence="7">CSL7508-lung</strain>
    </source>
</reference>
<dbReference type="Pfam" id="PF02195">
    <property type="entry name" value="ParB_N"/>
    <property type="match status" value="1"/>
</dbReference>
<dbReference type="GO" id="GO:0005694">
    <property type="term" value="C:chromosome"/>
    <property type="evidence" value="ECO:0007669"/>
    <property type="project" value="TreeGrafter"/>
</dbReference>
<comment type="similarity">
    <text evidence="2">Belongs to the ParB family.</text>
</comment>
<dbReference type="InterPro" id="IPR050336">
    <property type="entry name" value="Chromosome_partition/occlusion"/>
</dbReference>
<dbReference type="Pfam" id="PF23552">
    <property type="entry name" value="ParB_C"/>
    <property type="match status" value="1"/>
</dbReference>
<evidence type="ECO:0000313" key="7">
    <source>
        <dbReference type="Proteomes" id="UP000644875"/>
    </source>
</evidence>
<organism evidence="6 7">
    <name type="scientific">Streptococcus zalophi</name>
    <dbReference type="NCBI Taxonomy" id="640031"/>
    <lineage>
        <taxon>Bacteria</taxon>
        <taxon>Bacillati</taxon>
        <taxon>Bacillota</taxon>
        <taxon>Bacilli</taxon>
        <taxon>Lactobacillales</taxon>
        <taxon>Streptococcaceae</taxon>
        <taxon>Streptococcus</taxon>
    </lineage>
</organism>
<dbReference type="GO" id="GO:0009295">
    <property type="term" value="C:nucleoid"/>
    <property type="evidence" value="ECO:0007669"/>
    <property type="project" value="UniProtKB-SubCell"/>
</dbReference>
<dbReference type="AlphaFoldDB" id="A0A934UDT2"/>
<dbReference type="GO" id="GO:0007059">
    <property type="term" value="P:chromosome segregation"/>
    <property type="evidence" value="ECO:0007669"/>
    <property type="project" value="UniProtKB-KW"/>
</dbReference>
<dbReference type="InterPro" id="IPR003115">
    <property type="entry name" value="ParB_N"/>
</dbReference>
<evidence type="ECO:0000313" key="6">
    <source>
        <dbReference type="EMBL" id="MBJ8350069.1"/>
    </source>
</evidence>
<dbReference type="SUPFAM" id="SSF109709">
    <property type="entry name" value="KorB DNA-binding domain-like"/>
    <property type="match status" value="1"/>
</dbReference>
<sequence length="254" mass="29178">MKEILKLIPIKDVHKNPYQPRIHFNQQALEELSLSIKENGLIQPIIVRESDILGYELIAGERRLRASKLAGLERIPAIIKSISDEDSIKQAIIENLQRSDLNPIEEAKAYQNVINQQQLTHDELALYMGKSRPYITNILRLLNLPQEIITAVEEGVISQGHARLLVGIKSKNKQFYWFEKIQTDSLSVRELEKKVNATKSPKTKRPDIFILEKEKELQKSLGLPVAIKYKNGNGYLKINFSTEEDFNRVINKLN</sequence>
<dbReference type="EMBL" id="JAENBP010000006">
    <property type="protein sequence ID" value="MBJ8350069.1"/>
    <property type="molecule type" value="Genomic_DNA"/>
</dbReference>